<sequence length="122" mass="12724">MTSLLADLANETTSLVRKEVELAKAELSEKATEAGKGVASLAIGGAVAFCGLLVLLAALVLVLDTFLPSWAAALVVGVVVLGIGFVMIQSGRKKLSATSLQPTRTIETVKDDARWAKTQISQ</sequence>
<feature type="transmembrane region" description="Helical" evidence="1">
    <location>
        <begin position="38"/>
        <end position="63"/>
    </location>
</feature>
<accession>A0A858RBJ7</accession>
<reference evidence="2" key="1">
    <citation type="submission" date="2020-04" db="EMBL/GenBank/DDBJ databases">
        <title>A desert anoxygenic phototrophic bacterium fixes CO2 using RubisCO under aerobic conditions.</title>
        <authorList>
            <person name="Tang K."/>
        </authorList>
    </citation>
    <scope>NUCLEOTIDE SEQUENCE [LARGE SCALE GENOMIC DNA]</scope>
    <source>
        <strain evidence="2">MIMtkB3</strain>
    </source>
</reference>
<dbReference type="InterPro" id="IPR009937">
    <property type="entry name" value="Phage_holin_3_6"/>
</dbReference>
<proteinExistence type="predicted"/>
<keyword evidence="1" id="KW-1133">Transmembrane helix</keyword>
<organism evidence="2 3">
    <name type="scientific">Aerophototrophica crusticola</name>
    <dbReference type="NCBI Taxonomy" id="1709002"/>
    <lineage>
        <taxon>Bacteria</taxon>
        <taxon>Pseudomonadati</taxon>
        <taxon>Pseudomonadota</taxon>
        <taxon>Alphaproteobacteria</taxon>
        <taxon>Rhodospirillales</taxon>
        <taxon>Rhodospirillaceae</taxon>
        <taxon>Aerophototrophica</taxon>
    </lineage>
</organism>
<keyword evidence="1" id="KW-0812">Transmembrane</keyword>
<dbReference type="Proteomes" id="UP000501891">
    <property type="component" value="Chromosome"/>
</dbReference>
<dbReference type="Pfam" id="PF07332">
    <property type="entry name" value="Phage_holin_3_6"/>
    <property type="match status" value="1"/>
</dbReference>
<evidence type="ECO:0000313" key="2">
    <source>
        <dbReference type="EMBL" id="QJE74870.1"/>
    </source>
</evidence>
<protein>
    <submittedName>
        <fullName evidence="2">Phage holin family protein</fullName>
    </submittedName>
</protein>
<dbReference type="EMBL" id="CP051775">
    <property type="protein sequence ID" value="QJE74870.1"/>
    <property type="molecule type" value="Genomic_DNA"/>
</dbReference>
<dbReference type="AlphaFoldDB" id="A0A858RBJ7"/>
<evidence type="ECO:0000313" key="3">
    <source>
        <dbReference type="Proteomes" id="UP000501891"/>
    </source>
</evidence>
<gene>
    <name evidence="2" type="ORF">HHL28_11865</name>
</gene>
<keyword evidence="3" id="KW-1185">Reference proteome</keyword>
<dbReference type="KEGG" id="acru:HHL28_11865"/>
<feature type="transmembrane region" description="Helical" evidence="1">
    <location>
        <begin position="69"/>
        <end position="88"/>
    </location>
</feature>
<evidence type="ECO:0000256" key="1">
    <source>
        <dbReference type="SAM" id="Phobius"/>
    </source>
</evidence>
<keyword evidence="1" id="KW-0472">Membrane</keyword>
<name>A0A858RBJ7_9PROT</name>